<reference evidence="1 2" key="1">
    <citation type="journal article" date="2015" name="G3 (Bethesda)">
        <title>Insights into Ongoing Evolution of the Hexachlorocyclohexane Catabolic Pathway from Comparative Genomics of Ten Sphingomonadaceae Strains.</title>
        <authorList>
            <person name="Pearce S.L."/>
            <person name="Oakeshott J.G."/>
            <person name="Pandey G."/>
        </authorList>
    </citation>
    <scope>NUCLEOTIDE SEQUENCE [LARGE SCALE GENOMIC DNA]</scope>
    <source>
        <strain evidence="1 2">LL01</strain>
    </source>
</reference>
<dbReference type="InterPro" id="IPR022037">
    <property type="entry name" value="DUF3606"/>
</dbReference>
<proteinExistence type="predicted"/>
<evidence type="ECO:0008006" key="3">
    <source>
        <dbReference type="Google" id="ProtNLM"/>
    </source>
</evidence>
<dbReference type="STRING" id="1420583.V473_15920"/>
<comment type="caution">
    <text evidence="1">The sequence shown here is derived from an EMBL/GenBank/DDBJ whole genome shotgun (WGS) entry which is preliminary data.</text>
</comment>
<gene>
    <name evidence="1" type="ORF">V473_15920</name>
</gene>
<evidence type="ECO:0000313" key="1">
    <source>
        <dbReference type="EMBL" id="KMS54674.1"/>
    </source>
</evidence>
<dbReference type="EMBL" id="JACT01000003">
    <property type="protein sequence ID" value="KMS54674.1"/>
    <property type="molecule type" value="Genomic_DNA"/>
</dbReference>
<dbReference type="Pfam" id="PF12244">
    <property type="entry name" value="DUF3606"/>
    <property type="match status" value="1"/>
</dbReference>
<evidence type="ECO:0000313" key="2">
    <source>
        <dbReference type="Proteomes" id="UP000052232"/>
    </source>
</evidence>
<organism evidence="1 2">
    <name type="scientific">Sphingobium cupriresistens LL01</name>
    <dbReference type="NCBI Taxonomy" id="1420583"/>
    <lineage>
        <taxon>Bacteria</taxon>
        <taxon>Pseudomonadati</taxon>
        <taxon>Pseudomonadota</taxon>
        <taxon>Alphaproteobacteria</taxon>
        <taxon>Sphingomonadales</taxon>
        <taxon>Sphingomonadaceae</taxon>
        <taxon>Sphingobium</taxon>
    </lineage>
</organism>
<dbReference type="PATRIC" id="fig|1420583.3.peg.2979"/>
<sequence>MRQAPKISDPDMEADRVTLDNEAAILYWTSRFDVSPEELAEAVDVVGDSVDAVAAYLNTGRRQ</sequence>
<accession>A0A0J7XSN0</accession>
<keyword evidence="2" id="KW-1185">Reference proteome</keyword>
<dbReference type="Proteomes" id="UP000052232">
    <property type="component" value="Unassembled WGS sequence"/>
</dbReference>
<protein>
    <recommendedName>
        <fullName evidence="3">DUF3606 domain-containing protein</fullName>
    </recommendedName>
</protein>
<dbReference type="AlphaFoldDB" id="A0A0J7XSN0"/>
<name>A0A0J7XSN0_9SPHN</name>